<evidence type="ECO:0000256" key="4">
    <source>
        <dbReference type="ARBA" id="ARBA00022833"/>
    </source>
</evidence>
<keyword evidence="2" id="KW-0863">Zinc-finger</keyword>
<dbReference type="GO" id="GO:0019369">
    <property type="term" value="P:arachidonate metabolic process"/>
    <property type="evidence" value="ECO:0007669"/>
    <property type="project" value="TreeGrafter"/>
</dbReference>
<evidence type="ECO:0000259" key="8">
    <source>
        <dbReference type="PROSITE" id="PS51635"/>
    </source>
</evidence>
<dbReference type="GeneID" id="8110184"/>
<dbReference type="InterPro" id="IPR016035">
    <property type="entry name" value="Acyl_Trfase/lysoPLipase"/>
</dbReference>
<evidence type="ECO:0000256" key="7">
    <source>
        <dbReference type="PROSITE-ProRule" id="PRU01161"/>
    </source>
</evidence>
<keyword evidence="10" id="KW-1185">Reference proteome</keyword>
<dbReference type="VEuPathDB" id="FungiDB:TSTA_060080"/>
<keyword evidence="1" id="KW-0479">Metal-binding</keyword>
<evidence type="ECO:0000313" key="10">
    <source>
        <dbReference type="Proteomes" id="UP000001745"/>
    </source>
</evidence>
<proteinExistence type="predicted"/>
<accession>B8LU38</accession>
<dbReference type="OMA" id="AACCTSA"/>
<dbReference type="PANTHER" id="PTHR24185:SF1">
    <property type="entry name" value="CALCIUM-INDEPENDENT PHOSPHOLIPASE A2-GAMMA"/>
    <property type="match status" value="1"/>
</dbReference>
<dbReference type="GO" id="GO:0016020">
    <property type="term" value="C:membrane"/>
    <property type="evidence" value="ECO:0007669"/>
    <property type="project" value="TreeGrafter"/>
</dbReference>
<dbReference type="CDD" id="cd07199">
    <property type="entry name" value="Pat17_PNPLA8_PNPLA9_like"/>
    <property type="match status" value="1"/>
</dbReference>
<dbReference type="PROSITE" id="PS00518">
    <property type="entry name" value="ZF_RING_1"/>
    <property type="match status" value="1"/>
</dbReference>
<dbReference type="EMBL" id="EQ962652">
    <property type="protein sequence ID" value="EED22510.1"/>
    <property type="molecule type" value="Genomic_DNA"/>
</dbReference>
<dbReference type="InParanoid" id="B8LU38"/>
<dbReference type="Pfam" id="PF01734">
    <property type="entry name" value="Patatin"/>
    <property type="match status" value="1"/>
</dbReference>
<dbReference type="GO" id="GO:0047499">
    <property type="term" value="F:calcium-independent phospholipase A2 activity"/>
    <property type="evidence" value="ECO:0007669"/>
    <property type="project" value="TreeGrafter"/>
</dbReference>
<dbReference type="RefSeq" id="XP_002339897.1">
    <property type="nucleotide sequence ID" value="XM_002339856.1"/>
</dbReference>
<keyword evidence="5 7" id="KW-0442">Lipid degradation</keyword>
<dbReference type="GO" id="GO:0046486">
    <property type="term" value="P:glycerolipid metabolic process"/>
    <property type="evidence" value="ECO:0007669"/>
    <property type="project" value="UniProtKB-ARBA"/>
</dbReference>
<dbReference type="eggNOG" id="KOG4231">
    <property type="taxonomic scope" value="Eukaryota"/>
</dbReference>
<dbReference type="PhylomeDB" id="B8LU38"/>
<protein>
    <submittedName>
        <fullName evidence="9">Patatin-like serine hydrolase, putative</fullName>
    </submittedName>
</protein>
<gene>
    <name evidence="9" type="ORF">TSTA_060080</name>
</gene>
<feature type="short sequence motif" description="GXGXXG" evidence="7">
    <location>
        <begin position="455"/>
        <end position="460"/>
    </location>
</feature>
<sequence>MRRIRSGRWLDVATVGAGRYTILESACLKYLVQGLPNPTKQYPQLWVFLGSAQKNKHLHDLFPANAFTRADAGTIRLRGDEATAASDSPILFADGDPWNASVLPNSSLARGDRRYDLDYNVGAPTHVVHGLYSRVLFLFADVICMFAEDLPTGVDLAALTKHCAVDGLPLEARPHLIIVTGRSCSAWSATAGSALRSEAFSAVSVFSIESTRDTLKTLLETRSQEVRKLRKHVIGQLSGVQLKGFLQSAMACLATTHSYTYDFVRASRTQGIPADVGRSINEIYQKCIEAELPDLDTARFIASALIMDHYSPEMPLMDPRLVFQTLYRPMILATKPSPPKTLVAVMESEMATEFSHLATYTSLNRRKQLMTAKTGHYSAIKSNRICLYCLVQAAQHFPPCDHALCDLCAQKFGSASVDTEYQFSLDQCLLCCDTISMTIDVLPPTMGPSILAIDGGGVRGVIPIEFLILIQEYLGECRLQDVFDLDVSTSSGGLTDLGLRALGLPIQECAAIFNRLALCLFEKRRRPAFPWLPPSMLGRMRQWYSWWRHDSCYDGLVFDAILQQLYGNQFLLRNYCRDSSGSIKSGAKFGVVATSIGAKTETVMMGNFNAVNGTSEDCGYQLIRPTNIQHELQVWQAARATAAAPFMFPPIDLPAGTFQDGGLTDNFAGGIARRASRTIWPGSREPARLLSLGTGSPPLSADDGLPHFRNSIVDGFLRRAFNAWMTSLDGESKWREMKSQLDDSIAGNFRRLNVPLEETSSALDNVAMMDHYRNLVIRHPGSARMAKEATVDLITARFFFELDSVPQLHHVPFWCHGTIRCKGPVGPLLAALQQLIPDPLEFVTDSHCLGPIRVERDICPSCNRFCWPVSLRCHDPAQCIQVYIKSGRYGKWRINSFPSTPTKLVNRQQLDSPFGKADHGCPVRKPCPACDPSRLPFRGRRRRRNSNLTAEHRRKRVCVR</sequence>
<name>B8LU38_TALSN</name>
<evidence type="ECO:0000256" key="1">
    <source>
        <dbReference type="ARBA" id="ARBA00022723"/>
    </source>
</evidence>
<evidence type="ECO:0000313" key="9">
    <source>
        <dbReference type="EMBL" id="EED22510.1"/>
    </source>
</evidence>
<feature type="domain" description="PNPLA" evidence="8">
    <location>
        <begin position="451"/>
        <end position="673"/>
    </location>
</feature>
<dbReference type="Proteomes" id="UP000001745">
    <property type="component" value="Unassembled WGS sequence"/>
</dbReference>
<reference evidence="10" key="1">
    <citation type="journal article" date="2015" name="Genome Announc.">
        <title>Genome sequence of the AIDS-associated pathogen Penicillium marneffei (ATCC18224) and its near taxonomic relative Talaromyces stipitatus (ATCC10500).</title>
        <authorList>
            <person name="Nierman W.C."/>
            <person name="Fedorova-Abrams N.D."/>
            <person name="Andrianopoulos A."/>
        </authorList>
    </citation>
    <scope>NUCLEOTIDE SEQUENCE [LARGE SCALE GENOMIC DNA]</scope>
    <source>
        <strain evidence="10">ATCC 10500 / CBS 375.48 / QM 6759 / NRRL 1006</strain>
    </source>
</reference>
<comment type="caution">
    <text evidence="7">Lacks conserved residue(s) required for the propagation of feature annotation.</text>
</comment>
<keyword evidence="6 7" id="KW-0443">Lipid metabolism</keyword>
<feature type="active site" description="Nucleophile" evidence="7">
    <location>
        <position position="490"/>
    </location>
</feature>
<dbReference type="InterPro" id="IPR002641">
    <property type="entry name" value="PNPLA_dom"/>
</dbReference>
<dbReference type="STRING" id="441959.B8LU38"/>
<evidence type="ECO:0000256" key="2">
    <source>
        <dbReference type="ARBA" id="ARBA00022771"/>
    </source>
</evidence>
<dbReference type="InterPro" id="IPR017907">
    <property type="entry name" value="Znf_RING_CS"/>
</dbReference>
<dbReference type="HOGENOM" id="CLU_003059_1_1_1"/>
<organism evidence="9 10">
    <name type="scientific">Talaromyces stipitatus (strain ATCC 10500 / CBS 375.48 / QM 6759 / NRRL 1006)</name>
    <name type="common">Penicillium stipitatum</name>
    <dbReference type="NCBI Taxonomy" id="441959"/>
    <lineage>
        <taxon>Eukaryota</taxon>
        <taxon>Fungi</taxon>
        <taxon>Dikarya</taxon>
        <taxon>Ascomycota</taxon>
        <taxon>Pezizomycotina</taxon>
        <taxon>Eurotiomycetes</taxon>
        <taxon>Eurotiomycetidae</taxon>
        <taxon>Eurotiales</taxon>
        <taxon>Trichocomaceae</taxon>
        <taxon>Talaromyces</taxon>
        <taxon>Talaromyces sect. Talaromyces</taxon>
    </lineage>
</organism>
<evidence type="ECO:0000256" key="5">
    <source>
        <dbReference type="ARBA" id="ARBA00022963"/>
    </source>
</evidence>
<dbReference type="PROSITE" id="PS51635">
    <property type="entry name" value="PNPLA"/>
    <property type="match status" value="1"/>
</dbReference>
<feature type="short sequence motif" description="DGA/G" evidence="7">
    <location>
        <begin position="660"/>
        <end position="662"/>
    </location>
</feature>
<dbReference type="Gene3D" id="3.40.1090.10">
    <property type="entry name" value="Cytosolic phospholipase A2 catalytic domain"/>
    <property type="match status" value="1"/>
</dbReference>
<evidence type="ECO:0000256" key="6">
    <source>
        <dbReference type="ARBA" id="ARBA00023098"/>
    </source>
</evidence>
<dbReference type="GO" id="GO:0008270">
    <property type="term" value="F:zinc ion binding"/>
    <property type="evidence" value="ECO:0007669"/>
    <property type="project" value="UniProtKB-KW"/>
</dbReference>
<evidence type="ECO:0000256" key="3">
    <source>
        <dbReference type="ARBA" id="ARBA00022801"/>
    </source>
</evidence>
<dbReference type="GO" id="GO:0016042">
    <property type="term" value="P:lipid catabolic process"/>
    <property type="evidence" value="ECO:0007669"/>
    <property type="project" value="UniProtKB-UniRule"/>
</dbReference>
<feature type="active site" description="Proton acceptor" evidence="7">
    <location>
        <position position="660"/>
    </location>
</feature>
<keyword evidence="4" id="KW-0862">Zinc</keyword>
<dbReference type="PANTHER" id="PTHR24185">
    <property type="entry name" value="CALCIUM-INDEPENDENT PHOSPHOLIPASE A2-GAMMA"/>
    <property type="match status" value="1"/>
</dbReference>
<dbReference type="SUPFAM" id="SSF52151">
    <property type="entry name" value="FabD/lysophospholipase-like"/>
    <property type="match status" value="1"/>
</dbReference>
<dbReference type="AlphaFoldDB" id="B8LU38"/>
<dbReference type="OrthoDB" id="194358at2759"/>
<keyword evidence="3 7" id="KW-0378">Hydrolase</keyword>